<evidence type="ECO:0000256" key="1">
    <source>
        <dbReference type="SAM" id="MobiDB-lite"/>
    </source>
</evidence>
<reference evidence="2 3" key="1">
    <citation type="submission" date="2020-02" db="EMBL/GenBank/DDBJ databases">
        <authorList>
            <person name="Ferguson B K."/>
        </authorList>
    </citation>
    <scope>NUCLEOTIDE SEQUENCE [LARGE SCALE GENOMIC DNA]</scope>
</reference>
<dbReference type="Proteomes" id="UP000479000">
    <property type="component" value="Unassembled WGS sequence"/>
</dbReference>
<proteinExistence type="predicted"/>
<name>A0A6H5GQH5_9HEMI</name>
<dbReference type="AlphaFoldDB" id="A0A6H5GQH5"/>
<sequence length="157" mass="17648">MMISCLSWHQIIEGVFSDCSHGQPYGSGIWWCCQTTMRCDTSCKSGSRSSSHLVQRRASFSNLQLSDLRSCFESAGLNPMFEKYSWLYQLWSRPAPVMLNRDNRGDTRKTLAGARSTAPRGPTTRRPDPSARVAIVYFLLGTMGTAKLNQPEQRASF</sequence>
<organism evidence="2 3">
    <name type="scientific">Nesidiocoris tenuis</name>
    <dbReference type="NCBI Taxonomy" id="355587"/>
    <lineage>
        <taxon>Eukaryota</taxon>
        <taxon>Metazoa</taxon>
        <taxon>Ecdysozoa</taxon>
        <taxon>Arthropoda</taxon>
        <taxon>Hexapoda</taxon>
        <taxon>Insecta</taxon>
        <taxon>Pterygota</taxon>
        <taxon>Neoptera</taxon>
        <taxon>Paraneoptera</taxon>
        <taxon>Hemiptera</taxon>
        <taxon>Heteroptera</taxon>
        <taxon>Panheteroptera</taxon>
        <taxon>Cimicomorpha</taxon>
        <taxon>Miridae</taxon>
        <taxon>Dicyphina</taxon>
        <taxon>Nesidiocoris</taxon>
    </lineage>
</organism>
<feature type="region of interest" description="Disordered" evidence="1">
    <location>
        <begin position="102"/>
        <end position="128"/>
    </location>
</feature>
<keyword evidence="3" id="KW-1185">Reference proteome</keyword>
<protein>
    <submittedName>
        <fullName evidence="2">Uncharacterized protein</fullName>
    </submittedName>
</protein>
<dbReference type="EMBL" id="CADCXU010016412">
    <property type="protein sequence ID" value="CAB0005440.1"/>
    <property type="molecule type" value="Genomic_DNA"/>
</dbReference>
<evidence type="ECO:0000313" key="2">
    <source>
        <dbReference type="EMBL" id="CAB0005440.1"/>
    </source>
</evidence>
<accession>A0A6H5GQH5</accession>
<evidence type="ECO:0000313" key="3">
    <source>
        <dbReference type="Proteomes" id="UP000479000"/>
    </source>
</evidence>
<gene>
    <name evidence="2" type="ORF">NTEN_LOCUS10917</name>
</gene>